<dbReference type="RefSeq" id="XP_007914140.1">
    <property type="nucleotide sequence ID" value="XM_007915949.1"/>
</dbReference>
<feature type="signal peptide" evidence="1">
    <location>
        <begin position="1"/>
        <end position="20"/>
    </location>
</feature>
<dbReference type="HOGENOM" id="CLU_1670394_0_0_1"/>
<keyword evidence="1" id="KW-0732">Signal</keyword>
<evidence type="ECO:0000313" key="2">
    <source>
        <dbReference type="EMBL" id="EOO01162.1"/>
    </source>
</evidence>
<keyword evidence="3" id="KW-1185">Reference proteome</keyword>
<dbReference type="EMBL" id="KB933041">
    <property type="protein sequence ID" value="EOO01162.1"/>
    <property type="molecule type" value="Genomic_DNA"/>
</dbReference>
<dbReference type="Proteomes" id="UP000014074">
    <property type="component" value="Unassembled WGS sequence"/>
</dbReference>
<dbReference type="Pfam" id="PF03995">
    <property type="entry name" value="Inhibitor_I36"/>
    <property type="match status" value="1"/>
</dbReference>
<feature type="chain" id="PRO_5004452209" evidence="1">
    <location>
        <begin position="21"/>
        <end position="165"/>
    </location>
</feature>
<organism evidence="2 3">
    <name type="scientific">Phaeoacremonium minimum (strain UCR-PA7)</name>
    <name type="common">Esca disease fungus</name>
    <name type="synonym">Togninia minima</name>
    <dbReference type="NCBI Taxonomy" id="1286976"/>
    <lineage>
        <taxon>Eukaryota</taxon>
        <taxon>Fungi</taxon>
        <taxon>Dikarya</taxon>
        <taxon>Ascomycota</taxon>
        <taxon>Pezizomycotina</taxon>
        <taxon>Sordariomycetes</taxon>
        <taxon>Sordariomycetidae</taxon>
        <taxon>Togniniales</taxon>
        <taxon>Togniniaceae</taxon>
        <taxon>Phaeoacremonium</taxon>
    </lineage>
</organism>
<accession>R8BP93</accession>
<gene>
    <name evidence="2" type="ORF">UCRPA7_3371</name>
</gene>
<dbReference type="OrthoDB" id="4654694at2759"/>
<dbReference type="AlphaFoldDB" id="R8BP93"/>
<dbReference type="GeneID" id="19323713"/>
<sequence>MGKLSWVSAILALTSSAVLAAPTPAEAVVAGGVWEGDGNVTTTYRSKEEAQALARMVKRDAHAAPVAQVESRQDWFGQYWQDFNFQGPSLGIRPPIDNQGHFIGTDWNDRISSIWNYSPDKKCVYWTEWDGYCYGSGLILAGRVSYSVLGSDFNDKISCLECSWN</sequence>
<evidence type="ECO:0000256" key="1">
    <source>
        <dbReference type="SAM" id="SignalP"/>
    </source>
</evidence>
<protein>
    <submittedName>
        <fullName evidence="2">Uncharacterized protein</fullName>
    </submittedName>
</protein>
<name>R8BP93_PHAM7</name>
<reference evidence="3" key="1">
    <citation type="journal article" date="2013" name="Genome Announc.">
        <title>Draft genome sequence of the ascomycete Phaeoacremonium aleophilum strain UCR-PA7, a causal agent of the esca disease complex in grapevines.</title>
        <authorList>
            <person name="Blanco-Ulate B."/>
            <person name="Rolshausen P."/>
            <person name="Cantu D."/>
        </authorList>
    </citation>
    <scope>NUCLEOTIDE SEQUENCE [LARGE SCALE GENOMIC DNA]</scope>
    <source>
        <strain evidence="3">UCR-PA7</strain>
    </source>
</reference>
<dbReference type="KEGG" id="tmn:UCRPA7_3371"/>
<proteinExistence type="predicted"/>
<dbReference type="Gene3D" id="2.60.20.10">
    <property type="entry name" value="Crystallins"/>
    <property type="match status" value="1"/>
</dbReference>
<evidence type="ECO:0000313" key="3">
    <source>
        <dbReference type="Proteomes" id="UP000014074"/>
    </source>
</evidence>